<keyword evidence="1" id="KW-1133">Transmembrane helix</keyword>
<accession>A0A1X4NC94</accession>
<evidence type="ECO:0000313" key="3">
    <source>
        <dbReference type="Proteomes" id="UP000193926"/>
    </source>
</evidence>
<dbReference type="STRING" id="1123756.MGEO_19165"/>
<reference evidence="2 3" key="1">
    <citation type="submission" date="2014-03" db="EMBL/GenBank/DDBJ databases">
        <title>The draft genome sequence of Marivita geojedonensis KCTC 23882.</title>
        <authorList>
            <person name="Lai Q."/>
            <person name="Shao Z."/>
        </authorList>
    </citation>
    <scope>NUCLEOTIDE SEQUENCE [LARGE SCALE GENOMIC DNA]</scope>
    <source>
        <strain evidence="2 3">DPG-138</strain>
    </source>
</reference>
<feature type="transmembrane region" description="Helical" evidence="1">
    <location>
        <begin position="407"/>
        <end position="429"/>
    </location>
</feature>
<feature type="transmembrane region" description="Helical" evidence="1">
    <location>
        <begin position="298"/>
        <end position="317"/>
    </location>
</feature>
<keyword evidence="3" id="KW-1185">Reference proteome</keyword>
<gene>
    <name evidence="2" type="ORF">MGEO_19165</name>
</gene>
<sequence length="660" mass="72168">MRNGSGADRRDTSSKVSVGSIQPYVTGKPIHQLVLVAASLVSLWLASRPYPGIEHDAQLYMLQALHRIEPEVFGQDLFLKFGSQDSFTIFSSIYAPVVELLKPGGAHLFLWMVGQVIWFAALVILAVTVFGRKRQALLAIIAAIVLSPTYGKGMLEYGEAFVTPRIFVEALSMISIALASRNSILPSYGMLLAAFLVHPLMALPGVVIVALLTLPIVKIVVPIALTGSLIVFGLAQAEVEPFTRVLTTYDDKWLAIVSERSRHAFVQDWIFLGALYASLPAVTLSFVAWKGRGFARSIAIATLVTGSLLLIMSWIGGDILSNVFLLNLQLWRSLWLVTLIGNLFAVYVVYLLKGDQRTRACLVVALVFNAIETLVVGIPLASTLVLFMAGISFWATSSLAGGLKRAAQLISTTGVAAATLLLFAEIFVQTGSKETAELLELLFRFSLIVGIFSLLISRAVIQNASPVTTIGISLVLLISSFTLADSRDERARYLASTHPPDADIRALLSGRTVYWEDGTDILWFKIRKPSFYSCTQGAGVMFYRDTALEFSRRGEILRNLNTSDFAVDDDENCLQRSIPIAEGPTSPDQIKAACSALSELDVMVLHASVPGVPHQSWRPPFSVPPSGFVVDEPASLRNRFNMHESDGLYHIYDCRGIRNL</sequence>
<feature type="transmembrane region" description="Helical" evidence="1">
    <location>
        <begin position="441"/>
        <end position="461"/>
    </location>
</feature>
<evidence type="ECO:0000256" key="1">
    <source>
        <dbReference type="SAM" id="Phobius"/>
    </source>
</evidence>
<feature type="transmembrane region" description="Helical" evidence="1">
    <location>
        <begin position="362"/>
        <end position="395"/>
    </location>
</feature>
<feature type="transmembrane region" description="Helical" evidence="1">
    <location>
        <begin position="190"/>
        <end position="212"/>
    </location>
</feature>
<feature type="transmembrane region" description="Helical" evidence="1">
    <location>
        <begin position="136"/>
        <end position="154"/>
    </location>
</feature>
<feature type="transmembrane region" description="Helical" evidence="1">
    <location>
        <begin position="467"/>
        <end position="484"/>
    </location>
</feature>
<keyword evidence="1" id="KW-0812">Transmembrane</keyword>
<name>A0A1X4NC94_9RHOB</name>
<organism evidence="2 3">
    <name type="scientific">Marivita geojedonensis</name>
    <dbReference type="NCBI Taxonomy" id="1123756"/>
    <lineage>
        <taxon>Bacteria</taxon>
        <taxon>Pseudomonadati</taxon>
        <taxon>Pseudomonadota</taxon>
        <taxon>Alphaproteobacteria</taxon>
        <taxon>Rhodobacterales</taxon>
        <taxon>Roseobacteraceae</taxon>
        <taxon>Marivita</taxon>
    </lineage>
</organism>
<keyword evidence="1" id="KW-0472">Membrane</keyword>
<evidence type="ECO:0000313" key="2">
    <source>
        <dbReference type="EMBL" id="OSQ44333.1"/>
    </source>
</evidence>
<proteinExistence type="predicted"/>
<feature type="transmembrane region" description="Helical" evidence="1">
    <location>
        <begin position="108"/>
        <end position="130"/>
    </location>
</feature>
<dbReference type="AlphaFoldDB" id="A0A1X4NC94"/>
<dbReference type="EMBL" id="JFKC01000031">
    <property type="protein sequence ID" value="OSQ44333.1"/>
    <property type="molecule type" value="Genomic_DNA"/>
</dbReference>
<protein>
    <submittedName>
        <fullName evidence="2">Uncharacterized protein</fullName>
    </submittedName>
</protein>
<feature type="transmembrane region" description="Helical" evidence="1">
    <location>
        <begin position="329"/>
        <end position="350"/>
    </location>
</feature>
<feature type="transmembrane region" description="Helical" evidence="1">
    <location>
        <begin position="219"/>
        <end position="237"/>
    </location>
</feature>
<dbReference type="Proteomes" id="UP000193926">
    <property type="component" value="Unassembled WGS sequence"/>
</dbReference>
<feature type="transmembrane region" description="Helical" evidence="1">
    <location>
        <begin position="269"/>
        <end position="289"/>
    </location>
</feature>
<comment type="caution">
    <text evidence="2">The sequence shown here is derived from an EMBL/GenBank/DDBJ whole genome shotgun (WGS) entry which is preliminary data.</text>
</comment>